<dbReference type="GO" id="GO:0016779">
    <property type="term" value="F:nucleotidyltransferase activity"/>
    <property type="evidence" value="ECO:0007669"/>
    <property type="project" value="UniProtKB-KW"/>
</dbReference>
<dbReference type="AlphaFoldDB" id="W6N5Q6"/>
<keyword evidence="2" id="KW-1185">Reference proteome</keyword>
<dbReference type="InterPro" id="IPR010235">
    <property type="entry name" value="HepT"/>
</dbReference>
<dbReference type="EC" id="2.7.7.-" evidence="1"/>
<keyword evidence="1" id="KW-0548">Nucleotidyltransferase</keyword>
<gene>
    <name evidence="1" type="ORF">CTDIVETGP_2003</name>
</gene>
<sequence>MMLERVKERYIDFKKAFFRLKNASEIKDNSDILVDAVIQRFEFTFELSWKLMKSYLEYEGIEGAVSPRSTIRLAFKQEIITDGDDWITMMLDRNRTSHVYDEELALEIFNNIKTHHVKLLESLVTKFETIVVS</sequence>
<dbReference type="NCBIfam" id="TIGR01987">
    <property type="entry name" value="HI0074"/>
    <property type="match status" value="1"/>
</dbReference>
<name>W6N5Q6_CLOTY</name>
<dbReference type="Gene3D" id="1.20.120.330">
    <property type="entry name" value="Nucleotidyltransferases domain 2"/>
    <property type="match status" value="1"/>
</dbReference>
<organism evidence="1 2">
    <name type="scientific">Clostridium tyrobutyricum DIVETGP</name>
    <dbReference type="NCBI Taxonomy" id="1408889"/>
    <lineage>
        <taxon>Bacteria</taxon>
        <taxon>Bacillati</taxon>
        <taxon>Bacillota</taxon>
        <taxon>Clostridia</taxon>
        <taxon>Eubacteriales</taxon>
        <taxon>Clostridiaceae</taxon>
        <taxon>Clostridium</taxon>
    </lineage>
</organism>
<protein>
    <submittedName>
        <fullName evidence="1">Nucleotidyltransferase</fullName>
        <ecNumber evidence="1">2.7.7.-</ecNumber>
    </submittedName>
</protein>
<accession>W6N5Q6</accession>
<proteinExistence type="predicted"/>
<dbReference type="SUPFAM" id="SSF81593">
    <property type="entry name" value="Nucleotidyltransferase substrate binding subunit/domain"/>
    <property type="match status" value="1"/>
</dbReference>
<dbReference type="Pfam" id="PF08780">
    <property type="entry name" value="NTase_sub_bind"/>
    <property type="match status" value="1"/>
</dbReference>
<comment type="caution">
    <text evidence="1">The sequence shown here is derived from an EMBL/GenBank/DDBJ whole genome shotgun (WGS) entry which is preliminary data.</text>
</comment>
<evidence type="ECO:0000313" key="1">
    <source>
        <dbReference type="EMBL" id="CDL91933.1"/>
    </source>
</evidence>
<dbReference type="GeneID" id="29418954"/>
<dbReference type="RefSeq" id="WP_017750885.1">
    <property type="nucleotide sequence ID" value="NZ_CBXI010000036.1"/>
</dbReference>
<reference evidence="1 2" key="1">
    <citation type="journal article" date="2015" name="Genome Announc.">
        <title>Draft Genome Sequence of Clostridium tyrobutyricum Strain DIVETGP, Isolated from Cow's Milk for Grana Padano Production.</title>
        <authorList>
            <person name="Soggiu A."/>
            <person name="Piras C."/>
            <person name="Gaiarsa S."/>
            <person name="Sassera D."/>
            <person name="Roncada P."/>
            <person name="Bendixen E."/>
            <person name="Brasca M."/>
            <person name="Bonizzi L."/>
        </authorList>
    </citation>
    <scope>NUCLEOTIDE SEQUENCE [LARGE SCALE GENOMIC DNA]</scope>
    <source>
        <strain evidence="1 2">DIVETGP</strain>
    </source>
</reference>
<dbReference type="EMBL" id="CBXI010000036">
    <property type="protein sequence ID" value="CDL91933.1"/>
    <property type="molecule type" value="Genomic_DNA"/>
</dbReference>
<evidence type="ECO:0000313" key="2">
    <source>
        <dbReference type="Proteomes" id="UP000019482"/>
    </source>
</evidence>
<keyword evidence="1" id="KW-0808">Transferase</keyword>
<dbReference type="Proteomes" id="UP000019482">
    <property type="component" value="Unassembled WGS sequence"/>
</dbReference>
<dbReference type="OrthoDB" id="9810452at2"/>